<accession>A0ABT3CTT7</accession>
<comment type="caution">
    <text evidence="4">The sequence shown here is derived from an EMBL/GenBank/DDBJ whole genome shotgun (WGS) entry which is preliminary data.</text>
</comment>
<proteinExistence type="predicted"/>
<evidence type="ECO:0000256" key="3">
    <source>
        <dbReference type="PROSITE-ProRule" id="PRU00221"/>
    </source>
</evidence>
<dbReference type="Pfam" id="PF00400">
    <property type="entry name" value="WD40"/>
    <property type="match status" value="4"/>
</dbReference>
<organism evidence="4 5">
    <name type="scientific">Reichenbachiella ulvae</name>
    <dbReference type="NCBI Taxonomy" id="2980104"/>
    <lineage>
        <taxon>Bacteria</taxon>
        <taxon>Pseudomonadati</taxon>
        <taxon>Bacteroidota</taxon>
        <taxon>Cytophagia</taxon>
        <taxon>Cytophagales</taxon>
        <taxon>Reichenbachiellaceae</taxon>
        <taxon>Reichenbachiella</taxon>
    </lineage>
</organism>
<dbReference type="PROSITE" id="PS50082">
    <property type="entry name" value="WD_REPEATS_2"/>
    <property type="match status" value="4"/>
</dbReference>
<evidence type="ECO:0000256" key="2">
    <source>
        <dbReference type="ARBA" id="ARBA00022737"/>
    </source>
</evidence>
<feature type="repeat" description="WD" evidence="3">
    <location>
        <begin position="270"/>
        <end position="307"/>
    </location>
</feature>
<name>A0ABT3CTT7_9BACT</name>
<dbReference type="EMBL" id="JAOYOD010000001">
    <property type="protein sequence ID" value="MCV9386895.1"/>
    <property type="molecule type" value="Genomic_DNA"/>
</dbReference>
<evidence type="ECO:0000313" key="5">
    <source>
        <dbReference type="Proteomes" id="UP001300692"/>
    </source>
</evidence>
<dbReference type="InterPro" id="IPR015943">
    <property type="entry name" value="WD40/YVTN_repeat-like_dom_sf"/>
</dbReference>
<dbReference type="PANTHER" id="PTHR19848:SF8">
    <property type="entry name" value="F-BOX AND WD REPEAT DOMAIN CONTAINING 7"/>
    <property type="match status" value="1"/>
</dbReference>
<evidence type="ECO:0000256" key="1">
    <source>
        <dbReference type="ARBA" id="ARBA00022574"/>
    </source>
</evidence>
<dbReference type="InterPro" id="IPR019775">
    <property type="entry name" value="WD40_repeat_CS"/>
</dbReference>
<sequence>MCALPKVNIKKVHSYTGHQDAVYTLESGSSPQYFFSAGGDGQVILWDLENFENGRLIAKVSSSIYSLCYIPEIDVLIVGQNYEGLHLIKIEEKSAAGSLQLGKLAIFDIKVHQGLVLVACASGEFFIIDLKTLNILKRSVISDQNLRRIEILRDNTCVIAASDGQLIRVDLKSFNIVDQTMAHDNSVFGLAYHSDQEVLLTGSRDARLKYWDVKDGEELIESINAHMYAINDIDFHPSEKYFATASMDKTVKVWEYEERRLIKVIDKARHQGHLTSVNRLIWTEHHDYLISCSDDRSISVWDIDIVK</sequence>
<dbReference type="InterPro" id="IPR020472">
    <property type="entry name" value="WD40_PAC1"/>
</dbReference>
<reference evidence="4 5" key="1">
    <citation type="submission" date="2022-10" db="EMBL/GenBank/DDBJ databases">
        <title>Comparative genomics and taxonomic characterization of three novel marine species of genus Reichenbachiella exhibiting antioxidant and polysaccharide degradation activities.</title>
        <authorList>
            <person name="Muhammad N."/>
            <person name="Lee Y.-J."/>
            <person name="Ko J."/>
            <person name="Kim S.-G."/>
        </authorList>
    </citation>
    <scope>NUCLEOTIDE SEQUENCE [LARGE SCALE GENOMIC DNA]</scope>
    <source>
        <strain evidence="4 5">ABR2-5</strain>
    </source>
</reference>
<dbReference type="RefSeq" id="WP_264137727.1">
    <property type="nucleotide sequence ID" value="NZ_JAOYOD010000001.1"/>
</dbReference>
<keyword evidence="5" id="KW-1185">Reference proteome</keyword>
<feature type="repeat" description="WD" evidence="3">
    <location>
        <begin position="180"/>
        <end position="221"/>
    </location>
</feature>
<dbReference type="PROSITE" id="PS00678">
    <property type="entry name" value="WD_REPEATS_1"/>
    <property type="match status" value="1"/>
</dbReference>
<feature type="repeat" description="WD" evidence="3">
    <location>
        <begin position="15"/>
        <end position="50"/>
    </location>
</feature>
<feature type="repeat" description="WD" evidence="3">
    <location>
        <begin position="223"/>
        <end position="264"/>
    </location>
</feature>
<dbReference type="InterPro" id="IPR036322">
    <property type="entry name" value="WD40_repeat_dom_sf"/>
</dbReference>
<dbReference type="SUPFAM" id="SSF50978">
    <property type="entry name" value="WD40 repeat-like"/>
    <property type="match status" value="1"/>
</dbReference>
<evidence type="ECO:0000313" key="4">
    <source>
        <dbReference type="EMBL" id="MCV9386895.1"/>
    </source>
</evidence>
<dbReference type="PRINTS" id="PR00320">
    <property type="entry name" value="GPROTEINBRPT"/>
</dbReference>
<dbReference type="InterPro" id="IPR001680">
    <property type="entry name" value="WD40_rpt"/>
</dbReference>
<dbReference type="PROSITE" id="PS50294">
    <property type="entry name" value="WD_REPEATS_REGION"/>
    <property type="match status" value="4"/>
</dbReference>
<keyword evidence="1 3" id="KW-0853">WD repeat</keyword>
<gene>
    <name evidence="4" type="ORF">N7U62_09490</name>
</gene>
<dbReference type="PANTHER" id="PTHR19848">
    <property type="entry name" value="WD40 REPEAT PROTEIN"/>
    <property type="match status" value="1"/>
</dbReference>
<keyword evidence="2" id="KW-0677">Repeat</keyword>
<protein>
    <submittedName>
        <fullName evidence="4">WD40 repeat domain-containing protein</fullName>
    </submittedName>
</protein>
<dbReference type="Gene3D" id="2.130.10.10">
    <property type="entry name" value="YVTN repeat-like/Quinoprotein amine dehydrogenase"/>
    <property type="match status" value="3"/>
</dbReference>
<dbReference type="SMART" id="SM00320">
    <property type="entry name" value="WD40"/>
    <property type="match status" value="4"/>
</dbReference>
<dbReference type="Proteomes" id="UP001300692">
    <property type="component" value="Unassembled WGS sequence"/>
</dbReference>